<keyword evidence="1" id="KW-0489">Methyltransferase</keyword>
<evidence type="ECO:0000259" key="3">
    <source>
        <dbReference type="Pfam" id="PF05175"/>
    </source>
</evidence>
<dbReference type="Proteomes" id="UP001549036">
    <property type="component" value="Unassembled WGS sequence"/>
</dbReference>
<dbReference type="InterPro" id="IPR007848">
    <property type="entry name" value="Small_mtfrase_dom"/>
</dbReference>
<evidence type="ECO:0000313" key="4">
    <source>
        <dbReference type="EMBL" id="MET3596915.1"/>
    </source>
</evidence>
<reference evidence="4 5" key="1">
    <citation type="submission" date="2024-06" db="EMBL/GenBank/DDBJ databases">
        <title>Genomic Encyclopedia of Type Strains, Phase IV (KMG-IV): sequencing the most valuable type-strain genomes for metagenomic binning, comparative biology and taxonomic classification.</title>
        <authorList>
            <person name="Goeker M."/>
        </authorList>
    </citation>
    <scope>NUCLEOTIDE SEQUENCE [LARGE SCALE GENOMIC DNA]</scope>
    <source>
        <strain evidence="4 5">DSM 29846</strain>
    </source>
</reference>
<evidence type="ECO:0000256" key="2">
    <source>
        <dbReference type="ARBA" id="ARBA00022691"/>
    </source>
</evidence>
<dbReference type="Gene3D" id="3.40.50.150">
    <property type="entry name" value="Vaccinia Virus protein VP39"/>
    <property type="match status" value="1"/>
</dbReference>
<dbReference type="SUPFAM" id="SSF53335">
    <property type="entry name" value="S-adenosyl-L-methionine-dependent methyltransferases"/>
    <property type="match status" value="1"/>
</dbReference>
<accession>A0ABV2I223</accession>
<evidence type="ECO:0000313" key="5">
    <source>
        <dbReference type="Proteomes" id="UP001549036"/>
    </source>
</evidence>
<dbReference type="Pfam" id="PF05175">
    <property type="entry name" value="MTS"/>
    <property type="match status" value="1"/>
</dbReference>
<keyword evidence="5" id="KW-1185">Reference proteome</keyword>
<keyword evidence="2" id="KW-0949">S-adenosyl-L-methionine</keyword>
<dbReference type="InterPro" id="IPR029063">
    <property type="entry name" value="SAM-dependent_MTases_sf"/>
</dbReference>
<dbReference type="RefSeq" id="WP_354417527.1">
    <property type="nucleotide sequence ID" value="NZ_JBEPLM010000018.1"/>
</dbReference>
<keyword evidence="1" id="KW-0808">Transferase</keyword>
<dbReference type="EMBL" id="JBEPLM010000018">
    <property type="protein sequence ID" value="MET3596915.1"/>
    <property type="molecule type" value="Genomic_DNA"/>
</dbReference>
<protein>
    <recommendedName>
        <fullName evidence="3">Methyltransferase small domain-containing protein</fullName>
    </recommendedName>
</protein>
<dbReference type="CDD" id="cd02440">
    <property type="entry name" value="AdoMet_MTases"/>
    <property type="match status" value="1"/>
</dbReference>
<name>A0ABV2I223_9HYPH</name>
<proteinExistence type="predicted"/>
<sequence length="243" mass="28055">MMSRATPTTPASEALRADYKSKTWNGISVYYTDNLDGGGLEFADDYRDLFNRFKNKPRFQRMFEWCSGPGFIGYSMLACDISEHLCLADFYLPAIDAAKYTACQNDIEDRVTIYHGDGLLALPDSEKFDLVVGNPPHYVERNMNNLDTEPRIYVDDKWLLHRDFFSGIRKHLERDGLIVLIENGRGSHIDTFRPMIESSGLKISGWQWSQRSNFLYYLFIMRDDSKVQLHTRTQGNDSELSFA</sequence>
<comment type="caution">
    <text evidence="4">The sequence shown here is derived from an EMBL/GenBank/DDBJ whole genome shotgun (WGS) entry which is preliminary data.</text>
</comment>
<organism evidence="4 5">
    <name type="scientific">Mesorhizobium shonense</name>
    <dbReference type="NCBI Taxonomy" id="1209948"/>
    <lineage>
        <taxon>Bacteria</taxon>
        <taxon>Pseudomonadati</taxon>
        <taxon>Pseudomonadota</taxon>
        <taxon>Alphaproteobacteria</taxon>
        <taxon>Hyphomicrobiales</taxon>
        <taxon>Phyllobacteriaceae</taxon>
        <taxon>Mesorhizobium</taxon>
    </lineage>
</organism>
<gene>
    <name evidence="4" type="ORF">ABID26_006339</name>
</gene>
<feature type="domain" description="Methyltransferase small" evidence="3">
    <location>
        <begin position="50"/>
        <end position="142"/>
    </location>
</feature>
<evidence type="ECO:0000256" key="1">
    <source>
        <dbReference type="ARBA" id="ARBA00022603"/>
    </source>
</evidence>